<accession>A0A7M7PSP5</accession>
<evidence type="ECO:0000256" key="1">
    <source>
        <dbReference type="ARBA" id="ARBA00022837"/>
    </source>
</evidence>
<name>A0A7M7PSP5_STRPU</name>
<dbReference type="Gene3D" id="1.10.238.10">
    <property type="entry name" value="EF-hand"/>
    <property type="match status" value="1"/>
</dbReference>
<reference evidence="6" key="1">
    <citation type="submission" date="2015-02" db="EMBL/GenBank/DDBJ databases">
        <title>Genome sequencing for Strongylocentrotus purpuratus.</title>
        <authorList>
            <person name="Murali S."/>
            <person name="Liu Y."/>
            <person name="Vee V."/>
            <person name="English A."/>
            <person name="Wang M."/>
            <person name="Skinner E."/>
            <person name="Han Y."/>
            <person name="Muzny D.M."/>
            <person name="Worley K.C."/>
            <person name="Gibbs R.A."/>
        </authorList>
    </citation>
    <scope>NUCLEOTIDE SEQUENCE</scope>
</reference>
<dbReference type="PROSITE" id="PS00018">
    <property type="entry name" value="EF_HAND_1"/>
    <property type="match status" value="1"/>
</dbReference>
<dbReference type="InterPro" id="IPR011992">
    <property type="entry name" value="EF-hand-dom_pair"/>
</dbReference>
<protein>
    <recommendedName>
        <fullName evidence="4">EF-hand domain-containing protein</fullName>
    </recommendedName>
</protein>
<feature type="domain" description="EF-hand" evidence="4">
    <location>
        <begin position="207"/>
        <end position="242"/>
    </location>
</feature>
<dbReference type="InParanoid" id="A0A7M7PSP5"/>
<dbReference type="Proteomes" id="UP000007110">
    <property type="component" value="Unassembled WGS sequence"/>
</dbReference>
<dbReference type="Pfam" id="PF13499">
    <property type="entry name" value="EF-hand_7"/>
    <property type="match status" value="1"/>
</dbReference>
<dbReference type="GO" id="GO:0005509">
    <property type="term" value="F:calcium ion binding"/>
    <property type="evidence" value="ECO:0007669"/>
    <property type="project" value="InterPro"/>
</dbReference>
<feature type="region of interest" description="Disordered" evidence="3">
    <location>
        <begin position="1"/>
        <end position="26"/>
    </location>
</feature>
<dbReference type="AlphaFoldDB" id="A0A7M7PSP5"/>
<evidence type="ECO:0000313" key="6">
    <source>
        <dbReference type="Proteomes" id="UP000007110"/>
    </source>
</evidence>
<dbReference type="InterPro" id="IPR002048">
    <property type="entry name" value="EF_hand_dom"/>
</dbReference>
<organism evidence="5 6">
    <name type="scientific">Strongylocentrotus purpuratus</name>
    <name type="common">Purple sea urchin</name>
    <dbReference type="NCBI Taxonomy" id="7668"/>
    <lineage>
        <taxon>Eukaryota</taxon>
        <taxon>Metazoa</taxon>
        <taxon>Echinodermata</taxon>
        <taxon>Eleutherozoa</taxon>
        <taxon>Echinozoa</taxon>
        <taxon>Echinoidea</taxon>
        <taxon>Euechinoidea</taxon>
        <taxon>Echinacea</taxon>
        <taxon>Camarodonta</taxon>
        <taxon>Echinidea</taxon>
        <taxon>Strongylocentrotidae</taxon>
        <taxon>Strongylocentrotus</taxon>
    </lineage>
</organism>
<dbReference type="PROSITE" id="PS50222">
    <property type="entry name" value="EF_HAND_2"/>
    <property type="match status" value="2"/>
</dbReference>
<keyword evidence="1" id="KW-0106">Calcium</keyword>
<evidence type="ECO:0000256" key="2">
    <source>
        <dbReference type="SAM" id="Coils"/>
    </source>
</evidence>
<feature type="compositionally biased region" description="Basic residues" evidence="3">
    <location>
        <begin position="110"/>
        <end position="130"/>
    </location>
</feature>
<dbReference type="SUPFAM" id="SSF47473">
    <property type="entry name" value="EF-hand"/>
    <property type="match status" value="1"/>
</dbReference>
<evidence type="ECO:0000256" key="3">
    <source>
        <dbReference type="SAM" id="MobiDB-lite"/>
    </source>
</evidence>
<keyword evidence="2" id="KW-0175">Coiled coil</keyword>
<evidence type="ECO:0000259" key="4">
    <source>
        <dbReference type="PROSITE" id="PS50222"/>
    </source>
</evidence>
<evidence type="ECO:0000313" key="5">
    <source>
        <dbReference type="EnsemblMetazoa" id="XP_030854968"/>
    </source>
</evidence>
<feature type="coiled-coil region" evidence="2">
    <location>
        <begin position="32"/>
        <end position="90"/>
    </location>
</feature>
<dbReference type="KEGG" id="spu:100891350"/>
<feature type="compositionally biased region" description="Basic and acidic residues" evidence="3">
    <location>
        <begin position="138"/>
        <end position="148"/>
    </location>
</feature>
<dbReference type="EnsemblMetazoa" id="XM_030999108">
    <property type="protein sequence ID" value="XP_030854968"/>
    <property type="gene ID" value="LOC100891350"/>
</dbReference>
<dbReference type="OMA" id="DTYKYYE"/>
<feature type="domain" description="EF-hand" evidence="4">
    <location>
        <begin position="171"/>
        <end position="206"/>
    </location>
</feature>
<proteinExistence type="predicted"/>
<reference evidence="5" key="2">
    <citation type="submission" date="2021-01" db="UniProtKB">
        <authorList>
            <consortium name="EnsemblMetazoa"/>
        </authorList>
    </citation>
    <scope>IDENTIFICATION</scope>
</reference>
<sequence>MGDEPDNVNTEGGEVDPQAEMKTNNKEFIHLLKEKKQAEDALAEKINELHRVGGRNYELMQRVEQLEKELAETKEHKKAMEKKHKEETLKAVENMPHEMGSTANISKLKKMRPKTGVKHANTRLKPRKKAATASNKNLKKETEAEAHQANEKDTYKYYEEIAQRYPQLRLSVLMAAEKKFIDADVNADGTIDAQELDKILESGNMLFTKQQVMDIVKEIDSDGSNDLDFMECLVVIDRLHQNKKTALPTTLEQNKSTVCVIQ</sequence>
<dbReference type="RefSeq" id="XP_030854968.1">
    <property type="nucleotide sequence ID" value="XM_030999108.1"/>
</dbReference>
<dbReference type="GeneID" id="100891350"/>
<feature type="region of interest" description="Disordered" evidence="3">
    <location>
        <begin position="110"/>
        <end position="148"/>
    </location>
</feature>
<dbReference type="SMART" id="SM00054">
    <property type="entry name" value="EFh"/>
    <property type="match status" value="2"/>
</dbReference>
<dbReference type="InterPro" id="IPR018247">
    <property type="entry name" value="EF_Hand_1_Ca_BS"/>
</dbReference>
<keyword evidence="6" id="KW-1185">Reference proteome</keyword>
<dbReference type="OrthoDB" id="9451669at2759"/>